<keyword evidence="3" id="KW-1185">Reference proteome</keyword>
<organism evidence="2 3">
    <name type="scientific">Skermanella aerolata</name>
    <dbReference type="NCBI Taxonomy" id="393310"/>
    <lineage>
        <taxon>Bacteria</taxon>
        <taxon>Pseudomonadati</taxon>
        <taxon>Pseudomonadota</taxon>
        <taxon>Alphaproteobacteria</taxon>
        <taxon>Rhodospirillales</taxon>
        <taxon>Azospirillaceae</taxon>
        <taxon>Skermanella</taxon>
    </lineage>
</organism>
<evidence type="ECO:0000313" key="2">
    <source>
        <dbReference type="EMBL" id="GEO41848.1"/>
    </source>
</evidence>
<dbReference type="RefSeq" id="WP_044436207.1">
    <property type="nucleotide sequence ID" value="NZ_BJYZ01000032.1"/>
</dbReference>
<gene>
    <name evidence="2" type="ORF">SAE02_59960</name>
</gene>
<sequence>MTIRSLLLATVAIATISAPAVAQVAAELEGRVTDITTTGTGPETTVTSLKVFNTTIAIKSGTTFATPTRDGMSANNIGVCNNRPFAGMSRTTKTMIGGTGIIVGSSVDLPAPAVGSVVEPQTVFLEPAENVLLGRITKIPEYELDPVTSTKKYVSGTLEVEGTSVIVLGARAGEHFPPTGTVAHNPCLPGTGVKNDFGFAIPPESLVVGAEAAAEGWFGDDGRFYAFLIESVGAPDIQPTSVSITRAQCRTRSATQMEWEIRGGTADEASGGAGQILIGKPVPSPTPENPNRTVFGAYTGATTTATADPLNRPYGLYTFKANINNQGSCPETVMVRYVGKSATVTVRAGVDRR</sequence>
<evidence type="ECO:0000256" key="1">
    <source>
        <dbReference type="SAM" id="SignalP"/>
    </source>
</evidence>
<proteinExistence type="predicted"/>
<name>A0A512DZD7_9PROT</name>
<comment type="caution">
    <text evidence="2">The sequence shown here is derived from an EMBL/GenBank/DDBJ whole genome shotgun (WGS) entry which is preliminary data.</text>
</comment>
<accession>A0A512DZD7</accession>
<evidence type="ECO:0000313" key="3">
    <source>
        <dbReference type="Proteomes" id="UP000321523"/>
    </source>
</evidence>
<protein>
    <submittedName>
        <fullName evidence="2">Uncharacterized protein</fullName>
    </submittedName>
</protein>
<dbReference type="EMBL" id="BJYZ01000032">
    <property type="protein sequence ID" value="GEO41848.1"/>
    <property type="molecule type" value="Genomic_DNA"/>
</dbReference>
<dbReference type="Proteomes" id="UP000321523">
    <property type="component" value="Unassembled WGS sequence"/>
</dbReference>
<feature type="chain" id="PRO_5022010584" evidence="1">
    <location>
        <begin position="23"/>
        <end position="353"/>
    </location>
</feature>
<dbReference type="AlphaFoldDB" id="A0A512DZD7"/>
<reference evidence="2 3" key="1">
    <citation type="submission" date="2019-07" db="EMBL/GenBank/DDBJ databases">
        <title>Whole genome shotgun sequence of Skermanella aerolata NBRC 106429.</title>
        <authorList>
            <person name="Hosoyama A."/>
            <person name="Uohara A."/>
            <person name="Ohji S."/>
            <person name="Ichikawa N."/>
        </authorList>
    </citation>
    <scope>NUCLEOTIDE SEQUENCE [LARGE SCALE GENOMIC DNA]</scope>
    <source>
        <strain evidence="2 3">NBRC 106429</strain>
    </source>
</reference>
<dbReference type="OrthoDB" id="5404641at2"/>
<keyword evidence="1" id="KW-0732">Signal</keyword>
<feature type="signal peptide" evidence="1">
    <location>
        <begin position="1"/>
        <end position="22"/>
    </location>
</feature>